<feature type="transmembrane region" description="Helical" evidence="6">
    <location>
        <begin position="114"/>
        <end position="132"/>
    </location>
</feature>
<organism evidence="7 8">
    <name type="scientific">Oryzicola mucosus</name>
    <dbReference type="NCBI Taxonomy" id="2767425"/>
    <lineage>
        <taxon>Bacteria</taxon>
        <taxon>Pseudomonadati</taxon>
        <taxon>Pseudomonadota</taxon>
        <taxon>Alphaproteobacteria</taxon>
        <taxon>Hyphomicrobiales</taxon>
        <taxon>Phyllobacteriaceae</taxon>
        <taxon>Oryzicola</taxon>
    </lineage>
</organism>
<feature type="transmembrane region" description="Helical" evidence="6">
    <location>
        <begin position="59"/>
        <end position="77"/>
    </location>
</feature>
<evidence type="ECO:0000313" key="7">
    <source>
        <dbReference type="EMBL" id="MBD0415865.1"/>
    </source>
</evidence>
<name>A0A8J6Q4A3_9HYPH</name>
<keyword evidence="4 6" id="KW-1133">Transmembrane helix</keyword>
<comment type="subcellular location">
    <subcellularLocation>
        <location evidence="1">Cell membrane</location>
        <topology evidence="1">Multi-pass membrane protein</topology>
    </subcellularLocation>
</comment>
<dbReference type="RefSeq" id="WP_188165293.1">
    <property type="nucleotide sequence ID" value="NZ_JACVVX010000004.1"/>
</dbReference>
<evidence type="ECO:0000256" key="5">
    <source>
        <dbReference type="ARBA" id="ARBA00023136"/>
    </source>
</evidence>
<feature type="transmembrane region" description="Helical" evidence="6">
    <location>
        <begin position="84"/>
        <end position="102"/>
    </location>
</feature>
<evidence type="ECO:0000256" key="3">
    <source>
        <dbReference type="ARBA" id="ARBA00022692"/>
    </source>
</evidence>
<dbReference type="InterPro" id="IPR051461">
    <property type="entry name" value="UPF0750_membrane"/>
</dbReference>
<feature type="transmembrane region" description="Helical" evidence="6">
    <location>
        <begin position="180"/>
        <end position="197"/>
    </location>
</feature>
<comment type="caution">
    <text evidence="7">The sequence shown here is derived from an EMBL/GenBank/DDBJ whole genome shotgun (WGS) entry which is preliminary data.</text>
</comment>
<reference evidence="7" key="1">
    <citation type="submission" date="2020-09" db="EMBL/GenBank/DDBJ databases">
        <title>Genome seq and assembly of Tianweitania sp.</title>
        <authorList>
            <person name="Chhetri G."/>
        </authorList>
    </citation>
    <scope>NUCLEOTIDE SEQUENCE</scope>
    <source>
        <strain evidence="7">Rool2</strain>
    </source>
</reference>
<dbReference type="AlphaFoldDB" id="A0A8J6Q4A3"/>
<dbReference type="GO" id="GO:0005886">
    <property type="term" value="C:plasma membrane"/>
    <property type="evidence" value="ECO:0007669"/>
    <property type="project" value="UniProtKB-SubCell"/>
</dbReference>
<evidence type="ECO:0000256" key="4">
    <source>
        <dbReference type="ARBA" id="ARBA00022989"/>
    </source>
</evidence>
<keyword evidence="5 6" id="KW-0472">Membrane</keyword>
<gene>
    <name evidence="7" type="ORF">ICI42_14480</name>
</gene>
<dbReference type="PANTHER" id="PTHR33545:SF5">
    <property type="entry name" value="UPF0750 MEMBRANE PROTEIN YITT"/>
    <property type="match status" value="1"/>
</dbReference>
<sequence>MQPASQNTTVARHRFYEDVLAIFMGTLLAALGLALYTHAGLITGGSVGLALLLNYASSYPFGVIFFLINLPFYYLAMRRMGWPFTIRTFVAVAVLSVLSRLTPQWISFGTLEPIYAAVAGGALMGMGLLVLFRHRAGLGGFNILALYMQDRNIMRAGYFQLSLDLAILVVSLFYLDWHKVALSVLGAAVLNMVLAINHKPGRYAGMS</sequence>
<keyword evidence="2" id="KW-1003">Cell membrane</keyword>
<protein>
    <submittedName>
        <fullName evidence="7">YitT family protein</fullName>
    </submittedName>
</protein>
<keyword evidence="3 6" id="KW-0812">Transmembrane</keyword>
<dbReference type="EMBL" id="JACVVX010000004">
    <property type="protein sequence ID" value="MBD0415865.1"/>
    <property type="molecule type" value="Genomic_DNA"/>
</dbReference>
<evidence type="ECO:0000256" key="2">
    <source>
        <dbReference type="ARBA" id="ARBA00022475"/>
    </source>
</evidence>
<dbReference type="Proteomes" id="UP000643405">
    <property type="component" value="Unassembled WGS sequence"/>
</dbReference>
<evidence type="ECO:0000256" key="6">
    <source>
        <dbReference type="SAM" id="Phobius"/>
    </source>
</evidence>
<feature type="transmembrane region" description="Helical" evidence="6">
    <location>
        <begin position="20"/>
        <end position="39"/>
    </location>
</feature>
<keyword evidence="8" id="KW-1185">Reference proteome</keyword>
<evidence type="ECO:0000256" key="1">
    <source>
        <dbReference type="ARBA" id="ARBA00004651"/>
    </source>
</evidence>
<dbReference type="PANTHER" id="PTHR33545">
    <property type="entry name" value="UPF0750 MEMBRANE PROTEIN YITT-RELATED"/>
    <property type="match status" value="1"/>
</dbReference>
<feature type="transmembrane region" description="Helical" evidence="6">
    <location>
        <begin position="153"/>
        <end position="174"/>
    </location>
</feature>
<accession>A0A8J6Q4A3</accession>
<dbReference type="InterPro" id="IPR003740">
    <property type="entry name" value="YitT"/>
</dbReference>
<proteinExistence type="predicted"/>
<evidence type="ECO:0000313" key="8">
    <source>
        <dbReference type="Proteomes" id="UP000643405"/>
    </source>
</evidence>
<dbReference type="Pfam" id="PF02588">
    <property type="entry name" value="YitT_membrane"/>
    <property type="match status" value="1"/>
</dbReference>